<dbReference type="EMBL" id="LSFY01000001">
    <property type="protein sequence ID" value="KXZ39366.1"/>
    <property type="molecule type" value="Genomic_DNA"/>
</dbReference>
<keyword evidence="1" id="KW-0472">Membrane</keyword>
<dbReference type="PATRIC" id="fig|1121328.3.peg.441"/>
<name>A0A150FP64_CLOPD</name>
<reference evidence="3 5" key="2">
    <citation type="submission" date="2016-11" db="EMBL/GenBank/DDBJ databases">
        <authorList>
            <person name="Varghese N."/>
            <person name="Submissions S."/>
        </authorList>
    </citation>
    <scope>NUCLEOTIDE SEQUENCE [LARGE SCALE GENOMIC DNA]</scope>
    <source>
        <strain evidence="3 5">DSM 7308</strain>
    </source>
</reference>
<feature type="transmembrane region" description="Helical" evidence="1">
    <location>
        <begin position="153"/>
        <end position="170"/>
    </location>
</feature>
<dbReference type="RefSeq" id="WP_066068423.1">
    <property type="nucleotide sequence ID" value="NZ_FRBG01000002.1"/>
</dbReference>
<organism evidence="2 4">
    <name type="scientific">Alkalithermobacter thermoalcaliphilus JW-YL-7 = DSM 7308</name>
    <dbReference type="NCBI Taxonomy" id="1121328"/>
    <lineage>
        <taxon>Bacteria</taxon>
        <taxon>Bacillati</taxon>
        <taxon>Bacillota</taxon>
        <taxon>Clostridia</taxon>
        <taxon>Peptostreptococcales</taxon>
        <taxon>Tepidibacteraceae</taxon>
        <taxon>Alkalithermobacter</taxon>
    </lineage>
</organism>
<feature type="transmembrane region" description="Helical" evidence="1">
    <location>
        <begin position="90"/>
        <end position="111"/>
    </location>
</feature>
<dbReference type="Pfam" id="PF24686">
    <property type="entry name" value="FLQE3_permease"/>
    <property type="match status" value="1"/>
</dbReference>
<keyword evidence="1" id="KW-0812">Transmembrane</keyword>
<keyword evidence="5" id="KW-1185">Reference proteome</keyword>
<evidence type="ECO:0000313" key="4">
    <source>
        <dbReference type="Proteomes" id="UP000092605"/>
    </source>
</evidence>
<gene>
    <name evidence="2" type="ORF">JWYL7_0441</name>
    <name evidence="3" type="ORF">SAMN05661008_00448</name>
</gene>
<comment type="caution">
    <text evidence="2">The sequence shown here is derived from an EMBL/GenBank/DDBJ whole genome shotgun (WGS) entry which is preliminary data.</text>
</comment>
<feature type="transmembrane region" description="Helical" evidence="1">
    <location>
        <begin position="20"/>
        <end position="37"/>
    </location>
</feature>
<dbReference type="EMBL" id="FRBG01000002">
    <property type="protein sequence ID" value="SHK54422.1"/>
    <property type="molecule type" value="Genomic_DNA"/>
</dbReference>
<dbReference type="Proteomes" id="UP000092605">
    <property type="component" value="Unassembled WGS sequence"/>
</dbReference>
<protein>
    <submittedName>
        <fullName evidence="2">ABC transporter permease</fullName>
    </submittedName>
    <submittedName>
        <fullName evidence="3">Fluoroquinolone transport system permease protein</fullName>
    </submittedName>
</protein>
<keyword evidence="1" id="KW-1133">Transmembrane helix</keyword>
<reference evidence="2 4" key="1">
    <citation type="submission" date="2016-02" db="EMBL/GenBank/DDBJ databases">
        <title>Draft genome sequence for Clostridium paradoxum JW-YL-7.</title>
        <authorList>
            <person name="Utturkar S.M."/>
            <person name="Lancaster A."/>
            <person name="Poole F.L."/>
            <person name="Adams M.W."/>
            <person name="Brown S.D."/>
        </authorList>
    </citation>
    <scope>NUCLEOTIDE SEQUENCE [LARGE SCALE GENOMIC DNA]</scope>
    <source>
        <strain evidence="2 4">JW-YL-7</strain>
    </source>
</reference>
<dbReference type="InterPro" id="IPR056926">
    <property type="entry name" value="FLQE3_permease"/>
</dbReference>
<feature type="transmembrane region" description="Helical" evidence="1">
    <location>
        <begin position="123"/>
        <end position="146"/>
    </location>
</feature>
<evidence type="ECO:0000313" key="2">
    <source>
        <dbReference type="EMBL" id="KXZ39366.1"/>
    </source>
</evidence>
<evidence type="ECO:0000256" key="1">
    <source>
        <dbReference type="SAM" id="Phobius"/>
    </source>
</evidence>
<dbReference type="Proteomes" id="UP000323392">
    <property type="component" value="Unassembled WGS sequence"/>
</dbReference>
<dbReference type="AlphaFoldDB" id="A0A150FP64"/>
<evidence type="ECO:0000313" key="5">
    <source>
        <dbReference type="Proteomes" id="UP000323392"/>
    </source>
</evidence>
<dbReference type="OrthoDB" id="2966568at2"/>
<proteinExistence type="predicted"/>
<sequence>MNNLIILFKGEIYRMKRYNILTASVLVSLIWIGFLHFTKVENVSNIFPLFIYLDVTSMSILMIGVTMFFEKQEGTLKSLLVCPINKVEYILAKSFANISSNIITLFVLYSYCKLFKEIDINIGSLLVSIILISFLHSLIGFILTYYSKDFTQLLVGMMKYAFIFMIPVLLEEVGLIKGEVIKKILYIIPTKAAMVLLKASSGLSESFEVVISYIYLIVVGAILYMIVLKKFDEFSIKESGV</sequence>
<feature type="transmembrane region" description="Helical" evidence="1">
    <location>
        <begin position="49"/>
        <end position="69"/>
    </location>
</feature>
<dbReference type="STRING" id="1121328.JWYL7_0441"/>
<accession>A0A150FP64</accession>
<feature type="transmembrane region" description="Helical" evidence="1">
    <location>
        <begin position="210"/>
        <end position="228"/>
    </location>
</feature>
<evidence type="ECO:0000313" key="3">
    <source>
        <dbReference type="EMBL" id="SHK54422.1"/>
    </source>
</evidence>